<gene>
    <name evidence="1" type="ORF">D8Y22_05715</name>
</gene>
<dbReference type="InterPro" id="IPR055551">
    <property type="entry name" value="DUF7127"/>
</dbReference>
<dbReference type="Proteomes" id="UP000318864">
    <property type="component" value="Unassembled WGS sequence"/>
</dbReference>
<proteinExistence type="predicted"/>
<comment type="caution">
    <text evidence="1">The sequence shown here is derived from an EMBL/GenBank/DDBJ whole genome shotgun (WGS) entry which is preliminary data.</text>
</comment>
<name>A0A4S3TN10_9EURY</name>
<accession>A0A4S3TN10</accession>
<dbReference type="Pfam" id="PF23444">
    <property type="entry name" value="DUF7127"/>
    <property type="match status" value="1"/>
</dbReference>
<dbReference type="OrthoDB" id="204533at2157"/>
<dbReference type="EMBL" id="RBZW01000016">
    <property type="protein sequence ID" value="THE65674.1"/>
    <property type="molecule type" value="Genomic_DNA"/>
</dbReference>
<evidence type="ECO:0008006" key="3">
    <source>
        <dbReference type="Google" id="ProtNLM"/>
    </source>
</evidence>
<dbReference type="RefSeq" id="WP_141463746.1">
    <property type="nucleotide sequence ID" value="NZ_RBZW01000016.1"/>
</dbReference>
<keyword evidence="2" id="KW-1185">Reference proteome</keyword>
<sequence>MNVPEPLQDADRHGAVVRTLEYDDGTVIAVDFGTAADLTIDVVDSSVIVVTGDGQFEFELPPEATDISGNNGILTIQE</sequence>
<dbReference type="AlphaFoldDB" id="A0A4S3TN10"/>
<evidence type="ECO:0000313" key="2">
    <source>
        <dbReference type="Proteomes" id="UP000318864"/>
    </source>
</evidence>
<evidence type="ECO:0000313" key="1">
    <source>
        <dbReference type="EMBL" id="THE65674.1"/>
    </source>
</evidence>
<protein>
    <recommendedName>
        <fullName evidence="3">Hsp20/alpha crystallin family protein</fullName>
    </recommendedName>
</protein>
<reference evidence="1 2" key="1">
    <citation type="submission" date="2018-10" db="EMBL/GenBank/DDBJ databases">
        <title>Natronolimnobius sp. XQ-INN 246 isolated from Inner Mongolia Autonomous Region of China.</title>
        <authorList>
            <person name="Xue Q."/>
        </authorList>
    </citation>
    <scope>NUCLEOTIDE SEQUENCE [LARGE SCALE GENOMIC DNA]</scope>
    <source>
        <strain evidence="1 2">XQ-INN 246</strain>
    </source>
</reference>
<organism evidence="1 2">
    <name type="scientific">Salinadaptatus halalkaliphilus</name>
    <dbReference type="NCBI Taxonomy" id="2419781"/>
    <lineage>
        <taxon>Archaea</taxon>
        <taxon>Methanobacteriati</taxon>
        <taxon>Methanobacteriota</taxon>
        <taxon>Stenosarchaea group</taxon>
        <taxon>Halobacteria</taxon>
        <taxon>Halobacteriales</taxon>
        <taxon>Natrialbaceae</taxon>
        <taxon>Salinadaptatus</taxon>
    </lineage>
</organism>